<keyword evidence="7" id="KW-1185">Reference proteome</keyword>
<evidence type="ECO:0000256" key="4">
    <source>
        <dbReference type="ARBA" id="ARBA00040480"/>
    </source>
</evidence>
<dbReference type="Gene3D" id="3.40.50.300">
    <property type="entry name" value="P-loop containing nucleotide triphosphate hydrolases"/>
    <property type="match status" value="1"/>
</dbReference>
<sequence>MTLIHLREYIDACFTGIWIETDEPDEAIQEVRQLSQTADWTLSVWDIANGFEASDGSEAADPLAALDLFGTHASHTGTKLLILRNFHRFLGSPELLQKLSHQLTTGKHQRNFVLIVAPVVDIPVELRKQFLILQHELPTREKLLEIATEIGSQPGELPEGDEREQLLDAASGLTRQEAEAAFALSLVREGKLSPASLWELKTSQLKQNGLLELHRGQERFADLGGLNTLKAFCERTLRTRSANSLAKPKGVLLLGVPGTGKSQFAKALGNETGRPTLQLDIGRLMGSLVGESEKNIRQALSIAEAMAPCILFIDEIEKGLSGVQSGQVGDSGVSTRLFGYFLTWLNDHQSDVYVIATCNDISRLPPEFSRSERFDGLFFLDLPVQSQREQIWSQYLERYQLDVSQTLPDDQEWTGAEIKSACRLAALLGVSVTEAAEHVVPVAHTAREKVTQLQQWASGRCLSAELPGLYQQRSASQRRRARPEGDPALN</sequence>
<dbReference type="InterPro" id="IPR003959">
    <property type="entry name" value="ATPase_AAA_core"/>
</dbReference>
<keyword evidence="6" id="KW-0482">Metalloprotease</keyword>
<evidence type="ECO:0000313" key="6">
    <source>
        <dbReference type="EMBL" id="QDU82626.1"/>
    </source>
</evidence>
<dbReference type="InterPro" id="IPR003593">
    <property type="entry name" value="AAA+_ATPase"/>
</dbReference>
<dbReference type="InterPro" id="IPR027417">
    <property type="entry name" value="P-loop_NTPase"/>
</dbReference>
<keyword evidence="1" id="KW-0547">Nucleotide-binding</keyword>
<dbReference type="EMBL" id="CP036281">
    <property type="protein sequence ID" value="QDU82626.1"/>
    <property type="molecule type" value="Genomic_DNA"/>
</dbReference>
<dbReference type="GO" id="GO:0016887">
    <property type="term" value="F:ATP hydrolysis activity"/>
    <property type="evidence" value="ECO:0007669"/>
    <property type="project" value="InterPro"/>
</dbReference>
<evidence type="ECO:0000256" key="2">
    <source>
        <dbReference type="ARBA" id="ARBA00022840"/>
    </source>
</evidence>
<reference evidence="6 7" key="1">
    <citation type="submission" date="2019-02" db="EMBL/GenBank/DDBJ databases">
        <title>Deep-cultivation of Planctomycetes and their phenomic and genomic characterization uncovers novel biology.</title>
        <authorList>
            <person name="Wiegand S."/>
            <person name="Jogler M."/>
            <person name="Boedeker C."/>
            <person name="Pinto D."/>
            <person name="Vollmers J."/>
            <person name="Rivas-Marin E."/>
            <person name="Kohn T."/>
            <person name="Peeters S.H."/>
            <person name="Heuer A."/>
            <person name="Rast P."/>
            <person name="Oberbeckmann S."/>
            <person name="Bunk B."/>
            <person name="Jeske O."/>
            <person name="Meyerdierks A."/>
            <person name="Storesund J.E."/>
            <person name="Kallscheuer N."/>
            <person name="Luecker S."/>
            <person name="Lage O.M."/>
            <person name="Pohl T."/>
            <person name="Merkel B.J."/>
            <person name="Hornburger P."/>
            <person name="Mueller R.-W."/>
            <person name="Bruemmer F."/>
            <person name="Labrenz M."/>
            <person name="Spormann A.M."/>
            <person name="Op den Camp H."/>
            <person name="Overmann J."/>
            <person name="Amann R."/>
            <person name="Jetten M.S.M."/>
            <person name="Mascher T."/>
            <person name="Medema M.H."/>
            <person name="Devos D.P."/>
            <person name="Kaster A.-K."/>
            <person name="Ovreas L."/>
            <person name="Rohde M."/>
            <person name="Galperin M.Y."/>
            <person name="Jogler C."/>
        </authorList>
    </citation>
    <scope>NUCLEOTIDE SEQUENCE [LARGE SCALE GENOMIC DNA]</scope>
    <source>
        <strain evidence="6 7">Pla110</strain>
    </source>
</reference>
<dbReference type="RefSeq" id="WP_144998985.1">
    <property type="nucleotide sequence ID" value="NZ_CP036281.1"/>
</dbReference>
<keyword evidence="6" id="KW-0378">Hydrolase</keyword>
<dbReference type="Proteomes" id="UP000317178">
    <property type="component" value="Chromosome"/>
</dbReference>
<dbReference type="PANTHER" id="PTHR42960">
    <property type="entry name" value="YCF46 PROTEIN"/>
    <property type="match status" value="1"/>
</dbReference>
<feature type="domain" description="AAA+ ATPase" evidence="5">
    <location>
        <begin position="247"/>
        <end position="384"/>
    </location>
</feature>
<dbReference type="KEGG" id="plon:Pla110_43870"/>
<accession>A0A518CTS4</accession>
<protein>
    <recommendedName>
        <fullName evidence="4">Uncharacterized AAA domain-containing protein ycf46</fullName>
    </recommendedName>
</protein>
<dbReference type="PANTHER" id="PTHR42960:SF1">
    <property type="entry name" value="YCF46 PROTEIN"/>
    <property type="match status" value="1"/>
</dbReference>
<dbReference type="SUPFAM" id="SSF52540">
    <property type="entry name" value="P-loop containing nucleoside triphosphate hydrolases"/>
    <property type="match status" value="1"/>
</dbReference>
<evidence type="ECO:0000256" key="1">
    <source>
        <dbReference type="ARBA" id="ARBA00022741"/>
    </source>
</evidence>
<dbReference type="AlphaFoldDB" id="A0A518CTS4"/>
<proteinExistence type="inferred from homology"/>
<dbReference type="OrthoDB" id="9806903at2"/>
<comment type="similarity">
    <text evidence="3">Belongs to the AAA ATPase family. Highly divergent.</text>
</comment>
<organism evidence="6 7">
    <name type="scientific">Polystyrenella longa</name>
    <dbReference type="NCBI Taxonomy" id="2528007"/>
    <lineage>
        <taxon>Bacteria</taxon>
        <taxon>Pseudomonadati</taxon>
        <taxon>Planctomycetota</taxon>
        <taxon>Planctomycetia</taxon>
        <taxon>Planctomycetales</taxon>
        <taxon>Planctomycetaceae</taxon>
        <taxon>Polystyrenella</taxon>
    </lineage>
</organism>
<evidence type="ECO:0000259" key="5">
    <source>
        <dbReference type="SMART" id="SM00382"/>
    </source>
</evidence>
<evidence type="ECO:0000256" key="3">
    <source>
        <dbReference type="ARBA" id="ARBA00038088"/>
    </source>
</evidence>
<dbReference type="SMART" id="SM00382">
    <property type="entry name" value="AAA"/>
    <property type="match status" value="1"/>
</dbReference>
<dbReference type="GO" id="GO:0008237">
    <property type="term" value="F:metallopeptidase activity"/>
    <property type="evidence" value="ECO:0007669"/>
    <property type="project" value="UniProtKB-KW"/>
</dbReference>
<evidence type="ECO:0000313" key="7">
    <source>
        <dbReference type="Proteomes" id="UP000317178"/>
    </source>
</evidence>
<keyword evidence="2" id="KW-0067">ATP-binding</keyword>
<dbReference type="Pfam" id="PF00004">
    <property type="entry name" value="AAA"/>
    <property type="match status" value="1"/>
</dbReference>
<dbReference type="GO" id="GO:0005524">
    <property type="term" value="F:ATP binding"/>
    <property type="evidence" value="ECO:0007669"/>
    <property type="project" value="UniProtKB-KW"/>
</dbReference>
<dbReference type="InterPro" id="IPR052381">
    <property type="entry name" value="AAA_domain_protein"/>
</dbReference>
<name>A0A518CTS4_9PLAN</name>
<dbReference type="GO" id="GO:0006508">
    <property type="term" value="P:proteolysis"/>
    <property type="evidence" value="ECO:0007669"/>
    <property type="project" value="UniProtKB-KW"/>
</dbReference>
<keyword evidence="6" id="KW-0645">Protease</keyword>
<gene>
    <name evidence="6" type="primary">ftsH4_2</name>
    <name evidence="6" type="ORF">Pla110_43870</name>
</gene>